<dbReference type="AlphaFoldDB" id="A0A6I9WNB4"/>
<dbReference type="InterPro" id="IPR000477">
    <property type="entry name" value="RT_dom"/>
</dbReference>
<dbReference type="SUPFAM" id="SSF56672">
    <property type="entry name" value="DNA/RNA polymerases"/>
    <property type="match status" value="1"/>
</dbReference>
<evidence type="ECO:0000313" key="2">
    <source>
        <dbReference type="Proteomes" id="UP000504615"/>
    </source>
</evidence>
<proteinExistence type="predicted"/>
<dbReference type="PANTHER" id="PTHR19446">
    <property type="entry name" value="REVERSE TRANSCRIPTASES"/>
    <property type="match status" value="1"/>
</dbReference>
<sequence>MSDLVSFSDHRYIRWQFGRFEPRKFNTFVRKGWNPDKVDPDKFKEYFRCADVLCDPTSLANDYSHSLIQLLSRVCDLSMPRSRQVHIRRTYWWNEEIAELCKLCIQTRRKLTRDRRRKDRNPQQYEDLRLQYSQRSRNMRNAISRSQKLAWSELLEEINSNPWGRPYLVIMKKIRGLEYNVPLDYLSFAKISEVVRLLFPTRMAIKWNKDALGVLDETIPAVLEDEVKTAIKKSCSRKAAPGLDGLLDGLQSRLSHQQYGFRSGRSMNDAIIRMQRIIRNHTSKGEYCLAIGLDIHNAFNFLAWRQIIKALKDKQVPLYIIRVLMDYLSDRHILVIKKSGRYTSHLMTCGVPQSSVLGPLLWNITYDSVLSVGMPYDSYALCFADDTLIIVSSRNFNLLTFKANLICDLVISKIKSLELEVAPSKTEAVLFCPDSIKDKSLTFLVDGVSIQSTDRMKYLGIVIDNRWKFVHHFEMVSGKAERVLSRPLDAQPARS</sequence>
<dbReference type="RefSeq" id="XP_011641034.1">
    <property type="nucleotide sequence ID" value="XM_011642732.1"/>
</dbReference>
<dbReference type="KEGG" id="pbar:105429624"/>
<evidence type="ECO:0000313" key="3">
    <source>
        <dbReference type="RefSeq" id="XP_011641034.1"/>
    </source>
</evidence>
<dbReference type="InterPro" id="IPR043502">
    <property type="entry name" value="DNA/RNA_pol_sf"/>
</dbReference>
<gene>
    <name evidence="3" type="primary">LOC105429624</name>
</gene>
<organism evidence="2 3">
    <name type="scientific">Pogonomyrmex barbatus</name>
    <name type="common">red harvester ant</name>
    <dbReference type="NCBI Taxonomy" id="144034"/>
    <lineage>
        <taxon>Eukaryota</taxon>
        <taxon>Metazoa</taxon>
        <taxon>Ecdysozoa</taxon>
        <taxon>Arthropoda</taxon>
        <taxon>Hexapoda</taxon>
        <taxon>Insecta</taxon>
        <taxon>Pterygota</taxon>
        <taxon>Neoptera</taxon>
        <taxon>Endopterygota</taxon>
        <taxon>Hymenoptera</taxon>
        <taxon>Apocrita</taxon>
        <taxon>Aculeata</taxon>
        <taxon>Formicoidea</taxon>
        <taxon>Formicidae</taxon>
        <taxon>Myrmicinae</taxon>
        <taxon>Pogonomyrmex</taxon>
    </lineage>
</organism>
<dbReference type="Proteomes" id="UP000504615">
    <property type="component" value="Unplaced"/>
</dbReference>
<dbReference type="GeneID" id="105429624"/>
<name>A0A6I9WNB4_9HYME</name>
<dbReference type="GO" id="GO:0071897">
    <property type="term" value="P:DNA biosynthetic process"/>
    <property type="evidence" value="ECO:0007669"/>
    <property type="project" value="UniProtKB-ARBA"/>
</dbReference>
<dbReference type="Pfam" id="PF00078">
    <property type="entry name" value="RVT_1"/>
    <property type="match status" value="1"/>
</dbReference>
<evidence type="ECO:0000259" key="1">
    <source>
        <dbReference type="PROSITE" id="PS50878"/>
    </source>
</evidence>
<accession>A0A6I9WNB4</accession>
<dbReference type="OrthoDB" id="7555213at2759"/>
<keyword evidence="2" id="KW-1185">Reference proteome</keyword>
<feature type="domain" description="Reverse transcriptase" evidence="1">
    <location>
        <begin position="211"/>
        <end position="463"/>
    </location>
</feature>
<dbReference type="PROSITE" id="PS50878">
    <property type="entry name" value="RT_POL"/>
    <property type="match status" value="1"/>
</dbReference>
<reference evidence="3" key="1">
    <citation type="submission" date="2025-08" db="UniProtKB">
        <authorList>
            <consortium name="RefSeq"/>
        </authorList>
    </citation>
    <scope>IDENTIFICATION</scope>
</reference>
<protein>
    <submittedName>
        <fullName evidence="3">Uncharacterized protein LOC105429624</fullName>
    </submittedName>
</protein>